<sequence length="416" mass="47124">MAGSARKPGLTAASIARAKPKTIDYKLSDRDGMYLLVKPSGTKYWRMNYRHFGSQRTVSFGRYPDVSLADARQRLIEARRLIADGIDPGDQAKLDKIADSVAASNSFELVAAEWLEKVRLEERAAASIKKYEWQLGLVTPTIGRRPISKITAHEVLVALKKIERTKRYYTATSVRTTCSQVFRFAIATARAERDVCADLRGALVTPKVVHRAAITTPNEAGALLRSIDDYDGDVLTRIAMQLLAHVFVRPGELRHAEWAEFDFGRKVWTIPAHKMKMRRPHAVPLSHQTLEILRQIEHDAAYSIYLFPSLRSVDRPMSDNTINGALRRMGYTKDEMTAHGFRAMAATLLNEMGTWNSDAIERQLAHVEANAVRRAYTRGQYWEERVRMMQHWSDHLDQLKGGAKVLRPKFPQVARG</sequence>
<dbReference type="PROSITE" id="PS51898">
    <property type="entry name" value="TYR_RECOMBINASE"/>
    <property type="match status" value="1"/>
</dbReference>
<protein>
    <submittedName>
        <fullName evidence="6">Integrase</fullName>
    </submittedName>
</protein>
<dbReference type="InterPro" id="IPR010998">
    <property type="entry name" value="Integrase_recombinase_N"/>
</dbReference>
<proteinExistence type="inferred from homology"/>
<organism evidence="6 7">
    <name type="scientific">Blastomonas fulva</name>
    <dbReference type="NCBI Taxonomy" id="1550728"/>
    <lineage>
        <taxon>Bacteria</taxon>
        <taxon>Pseudomonadati</taxon>
        <taxon>Pseudomonadota</taxon>
        <taxon>Alphaproteobacteria</taxon>
        <taxon>Sphingomonadales</taxon>
        <taxon>Sphingomonadaceae</taxon>
        <taxon>Blastomonas</taxon>
    </lineage>
</organism>
<evidence type="ECO:0000259" key="5">
    <source>
        <dbReference type="PROSITE" id="PS51898"/>
    </source>
</evidence>
<dbReference type="SUPFAM" id="SSF56349">
    <property type="entry name" value="DNA breaking-rejoining enzymes"/>
    <property type="match status" value="1"/>
</dbReference>
<dbReference type="InterPro" id="IPR050808">
    <property type="entry name" value="Phage_Integrase"/>
</dbReference>
<keyword evidence="3" id="KW-0238">DNA-binding</keyword>
<feature type="domain" description="Tyr recombinase" evidence="5">
    <location>
        <begin position="210"/>
        <end position="389"/>
    </location>
</feature>
<dbReference type="Gene3D" id="1.10.443.10">
    <property type="entry name" value="Intergrase catalytic core"/>
    <property type="match status" value="1"/>
</dbReference>
<evidence type="ECO:0000313" key="7">
    <source>
        <dbReference type="Proteomes" id="UP000258016"/>
    </source>
</evidence>
<name>A0ABM6M6I2_9SPHN</name>
<dbReference type="InterPro" id="IPR038488">
    <property type="entry name" value="Integrase_DNA-bd_sf"/>
</dbReference>
<dbReference type="InterPro" id="IPR013762">
    <property type="entry name" value="Integrase-like_cat_sf"/>
</dbReference>
<evidence type="ECO:0000256" key="3">
    <source>
        <dbReference type="ARBA" id="ARBA00023125"/>
    </source>
</evidence>
<dbReference type="RefSeq" id="WP_117352186.1">
    <property type="nucleotide sequence ID" value="NZ_CP020083.1"/>
</dbReference>
<dbReference type="Proteomes" id="UP000258016">
    <property type="component" value="Chromosome"/>
</dbReference>
<dbReference type="Gene3D" id="3.30.160.390">
    <property type="entry name" value="Integrase, DNA-binding domain"/>
    <property type="match status" value="1"/>
</dbReference>
<keyword evidence="2" id="KW-0229">DNA integration</keyword>
<keyword evidence="7" id="KW-1185">Reference proteome</keyword>
<gene>
    <name evidence="6" type="ORF">B5J99_08720</name>
</gene>
<dbReference type="InterPro" id="IPR053876">
    <property type="entry name" value="Phage_int_M"/>
</dbReference>
<reference evidence="6 7" key="1">
    <citation type="submission" date="2017-03" db="EMBL/GenBank/DDBJ databases">
        <title>Complete genome sequence of Blastomonas fulva degrading microcsystin LR.</title>
        <authorList>
            <person name="Lee H.-g."/>
            <person name="Jin L."/>
            <person name="oh H.-M."/>
        </authorList>
    </citation>
    <scope>NUCLEOTIDE SEQUENCE [LARGE SCALE GENOMIC DNA]</scope>
    <source>
        <strain evidence="6 7">T2</strain>
    </source>
</reference>
<dbReference type="Pfam" id="PF22022">
    <property type="entry name" value="Phage_int_M"/>
    <property type="match status" value="1"/>
</dbReference>
<evidence type="ECO:0000256" key="1">
    <source>
        <dbReference type="ARBA" id="ARBA00008857"/>
    </source>
</evidence>
<comment type="similarity">
    <text evidence="1">Belongs to the 'phage' integrase family.</text>
</comment>
<dbReference type="PANTHER" id="PTHR30629:SF2">
    <property type="entry name" value="PROPHAGE INTEGRASE INTS-RELATED"/>
    <property type="match status" value="1"/>
</dbReference>
<dbReference type="InterPro" id="IPR025166">
    <property type="entry name" value="Integrase_DNA_bind_dom"/>
</dbReference>
<dbReference type="PANTHER" id="PTHR30629">
    <property type="entry name" value="PROPHAGE INTEGRASE"/>
    <property type="match status" value="1"/>
</dbReference>
<evidence type="ECO:0000256" key="4">
    <source>
        <dbReference type="ARBA" id="ARBA00023172"/>
    </source>
</evidence>
<dbReference type="InterPro" id="IPR011010">
    <property type="entry name" value="DNA_brk_join_enz"/>
</dbReference>
<keyword evidence="4" id="KW-0233">DNA recombination</keyword>
<dbReference type="EMBL" id="CP020083">
    <property type="protein sequence ID" value="ASR51539.1"/>
    <property type="molecule type" value="Genomic_DNA"/>
</dbReference>
<dbReference type="Pfam" id="PF13356">
    <property type="entry name" value="Arm-DNA-bind_3"/>
    <property type="match status" value="1"/>
</dbReference>
<dbReference type="InterPro" id="IPR002104">
    <property type="entry name" value="Integrase_catalytic"/>
</dbReference>
<dbReference type="CDD" id="cd00801">
    <property type="entry name" value="INT_P4_C"/>
    <property type="match status" value="1"/>
</dbReference>
<dbReference type="Gene3D" id="1.10.150.130">
    <property type="match status" value="1"/>
</dbReference>
<dbReference type="GeneID" id="303485651"/>
<dbReference type="Pfam" id="PF00589">
    <property type="entry name" value="Phage_integrase"/>
    <property type="match status" value="1"/>
</dbReference>
<evidence type="ECO:0000256" key="2">
    <source>
        <dbReference type="ARBA" id="ARBA00022908"/>
    </source>
</evidence>
<accession>A0ABM6M6I2</accession>
<evidence type="ECO:0000313" key="6">
    <source>
        <dbReference type="EMBL" id="ASR51539.1"/>
    </source>
</evidence>